<proteinExistence type="predicted"/>
<dbReference type="PANTHER" id="PTHR21310">
    <property type="entry name" value="AMINOGLYCOSIDE PHOSPHOTRANSFERASE-RELATED-RELATED"/>
    <property type="match status" value="1"/>
</dbReference>
<accession>A0A4V5UXK9</accession>
<keyword evidence="2" id="KW-0808">Transferase</keyword>
<organism evidence="2 3">
    <name type="scientific">Herbidospora galbida</name>
    <dbReference type="NCBI Taxonomy" id="2575442"/>
    <lineage>
        <taxon>Bacteria</taxon>
        <taxon>Bacillati</taxon>
        <taxon>Actinomycetota</taxon>
        <taxon>Actinomycetes</taxon>
        <taxon>Streptosporangiales</taxon>
        <taxon>Streptosporangiaceae</taxon>
        <taxon>Herbidospora</taxon>
    </lineage>
</organism>
<comment type="caution">
    <text evidence="2">The sequence shown here is derived from an EMBL/GenBank/DDBJ whole genome shotgun (WGS) entry which is preliminary data.</text>
</comment>
<dbReference type="RefSeq" id="WP_137251173.1">
    <property type="nucleotide sequence ID" value="NZ_SZQA01000048.1"/>
</dbReference>
<dbReference type="InterPro" id="IPR002575">
    <property type="entry name" value="Aminoglycoside_PTrfase"/>
</dbReference>
<dbReference type="EMBL" id="SZQA01000048">
    <property type="protein sequence ID" value="TKK81093.1"/>
    <property type="molecule type" value="Genomic_DNA"/>
</dbReference>
<feature type="domain" description="Aminoglycoside phosphotransferase" evidence="1">
    <location>
        <begin position="29"/>
        <end position="271"/>
    </location>
</feature>
<dbReference type="InterPro" id="IPR011009">
    <property type="entry name" value="Kinase-like_dom_sf"/>
</dbReference>
<dbReference type="Proteomes" id="UP000308705">
    <property type="component" value="Unassembled WGS sequence"/>
</dbReference>
<dbReference type="PANTHER" id="PTHR21310:SF15">
    <property type="entry name" value="AMINOGLYCOSIDE PHOSPHOTRANSFERASE DOMAIN-CONTAINING PROTEIN"/>
    <property type="match status" value="1"/>
</dbReference>
<sequence>MDSKTKRSLTTAQLDALAIGALGAGVVTAEELPDGFANAVWRLGLDDESQVVLKVGPPPDLPLLTYERDLLRTEAMVYHLAQGTGLPMATLLHAGFDDPEIGGDWLILSALAGTPWNRAAPDPARDAALRREMGAHLATLHRIPGTGTFGYPYAGLTGATWREAFLKMVGAILDDAVKWETRLPATILDLVGAFHRNAAALDDVQAPTLVHFDVWPGNVFLNPDGTVEALIDHERAFWGDPLADFVTPTIFSDLTGDDPMLAGYQEGGGRAGFTPTSRVRFAMYQAYLYLILLVEDGPRQYPEADYARLRNGATEGLVRALGILTN</sequence>
<evidence type="ECO:0000313" key="2">
    <source>
        <dbReference type="EMBL" id="TKK81093.1"/>
    </source>
</evidence>
<gene>
    <name evidence="2" type="ORF">FDA94_34060</name>
</gene>
<dbReference type="OrthoDB" id="5490445at2"/>
<dbReference type="GO" id="GO:0016740">
    <property type="term" value="F:transferase activity"/>
    <property type="evidence" value="ECO:0007669"/>
    <property type="project" value="UniProtKB-KW"/>
</dbReference>
<dbReference type="Pfam" id="PF01636">
    <property type="entry name" value="APH"/>
    <property type="match status" value="1"/>
</dbReference>
<dbReference type="InterPro" id="IPR051678">
    <property type="entry name" value="AGP_Transferase"/>
</dbReference>
<evidence type="ECO:0000259" key="1">
    <source>
        <dbReference type="Pfam" id="PF01636"/>
    </source>
</evidence>
<evidence type="ECO:0000313" key="3">
    <source>
        <dbReference type="Proteomes" id="UP000308705"/>
    </source>
</evidence>
<dbReference type="SUPFAM" id="SSF56112">
    <property type="entry name" value="Protein kinase-like (PK-like)"/>
    <property type="match status" value="1"/>
</dbReference>
<name>A0A4V5UXK9_9ACTN</name>
<reference evidence="2 3" key="1">
    <citation type="submission" date="2019-04" db="EMBL/GenBank/DDBJ databases">
        <title>Herbidospora sp. NEAU-GS14.nov., a novel actinomycete isolated from soil.</title>
        <authorList>
            <person name="Han L."/>
        </authorList>
    </citation>
    <scope>NUCLEOTIDE SEQUENCE [LARGE SCALE GENOMIC DNA]</scope>
    <source>
        <strain evidence="2 3">NEAU-GS14</strain>
    </source>
</reference>
<protein>
    <submittedName>
        <fullName evidence="2">Aminoglycoside phosphotransferase family protein</fullName>
    </submittedName>
</protein>
<dbReference type="Gene3D" id="3.90.1200.10">
    <property type="match status" value="1"/>
</dbReference>
<keyword evidence="3" id="KW-1185">Reference proteome</keyword>
<dbReference type="AlphaFoldDB" id="A0A4V5UXK9"/>